<dbReference type="Gene3D" id="2.40.50.140">
    <property type="entry name" value="Nucleic acid-binding proteins"/>
    <property type="match status" value="1"/>
</dbReference>
<proteinExistence type="predicted"/>
<protein>
    <submittedName>
        <fullName evidence="1">Uncharacterized protein</fullName>
    </submittedName>
</protein>
<keyword evidence="2" id="KW-1185">Reference proteome</keyword>
<evidence type="ECO:0000313" key="2">
    <source>
        <dbReference type="Proteomes" id="UP000612746"/>
    </source>
</evidence>
<evidence type="ECO:0000313" key="1">
    <source>
        <dbReference type="EMBL" id="KAG2181579.1"/>
    </source>
</evidence>
<gene>
    <name evidence="1" type="ORF">INT44_008394</name>
</gene>
<dbReference type="SUPFAM" id="SSF50249">
    <property type="entry name" value="Nucleic acid-binding proteins"/>
    <property type="match status" value="1"/>
</dbReference>
<name>A0A8H7PY37_9FUNG</name>
<dbReference type="Proteomes" id="UP000612746">
    <property type="component" value="Unassembled WGS sequence"/>
</dbReference>
<accession>A0A8H7PY37</accession>
<dbReference type="AlphaFoldDB" id="A0A8H7PY37"/>
<organism evidence="1 2">
    <name type="scientific">Umbelopsis vinacea</name>
    <dbReference type="NCBI Taxonomy" id="44442"/>
    <lineage>
        <taxon>Eukaryota</taxon>
        <taxon>Fungi</taxon>
        <taxon>Fungi incertae sedis</taxon>
        <taxon>Mucoromycota</taxon>
        <taxon>Mucoromycotina</taxon>
        <taxon>Umbelopsidomycetes</taxon>
        <taxon>Umbelopsidales</taxon>
        <taxon>Umbelopsidaceae</taxon>
        <taxon>Umbelopsis</taxon>
    </lineage>
</organism>
<dbReference type="InterPro" id="IPR012340">
    <property type="entry name" value="NA-bd_OB-fold"/>
</dbReference>
<dbReference type="EMBL" id="JAEPRA010000008">
    <property type="protein sequence ID" value="KAG2181579.1"/>
    <property type="molecule type" value="Genomic_DNA"/>
</dbReference>
<sequence>MPIIISSAHIAQAITKTMIFRTCAECESKLTVVFVNSSDKREENEFYCKKCFQFAKSLKAAYRLQFTIINAEDDSVENLIAFDEAVMPLIGCPASEFDELSIQHPDLYDITETVLVGMCCEIALRDGTRPTKLGKPKPDRIVESITPLQPFVPIASPIMTSRYWQENSFDDLVESNTKVGFFPFTNRDLKYALTCLYCLVSGQQLI</sequence>
<comment type="caution">
    <text evidence="1">The sequence shown here is derived from an EMBL/GenBank/DDBJ whole genome shotgun (WGS) entry which is preliminary data.</text>
</comment>
<dbReference type="OrthoDB" id="2365085at2759"/>
<reference evidence="1" key="1">
    <citation type="submission" date="2020-12" db="EMBL/GenBank/DDBJ databases">
        <title>Metabolic potential, ecology and presence of endohyphal bacteria is reflected in genomic diversity of Mucoromycotina.</title>
        <authorList>
            <person name="Muszewska A."/>
            <person name="Okrasinska A."/>
            <person name="Steczkiewicz K."/>
            <person name="Drgas O."/>
            <person name="Orlowska M."/>
            <person name="Perlinska-Lenart U."/>
            <person name="Aleksandrzak-Piekarczyk T."/>
            <person name="Szatraj K."/>
            <person name="Zielenkiewicz U."/>
            <person name="Pilsyk S."/>
            <person name="Malc E."/>
            <person name="Mieczkowski P."/>
            <person name="Kruszewska J.S."/>
            <person name="Biernat P."/>
            <person name="Pawlowska J."/>
        </authorList>
    </citation>
    <scope>NUCLEOTIDE SEQUENCE</scope>
    <source>
        <strain evidence="1">WA0000051536</strain>
    </source>
</reference>